<dbReference type="PANTHER" id="PTHR21974">
    <property type="entry name" value="RE15880P"/>
    <property type="match status" value="1"/>
</dbReference>
<accession>A0A813Y3Y4</accession>
<dbReference type="EMBL" id="CAJNOJ010000140">
    <property type="protein sequence ID" value="CAF1187291.1"/>
    <property type="molecule type" value="Genomic_DNA"/>
</dbReference>
<sequence>MSLDQQIQRESERFQILFNRLSETKWSETAIPEAQSRLMACQEQARRVQDKINAFNSAADKEHKRLLDIKGHGVRHAWYKVRGTLEQRVDEQEKVWLKEFEKCKEEEEHLTILKGEIQSAQTFLHQCQSAYDEYVKSKRALDGLLEHFFSGKTPSYPDEDRMEQNLRNQEKHLVNLQNHQRLLLHVVQLLQRAHQAVAISRQALNEALNMNTFDMFSSSSFADMAVSSCLAKARNAAAQAQQLLNEARRLYPNIPHIGELYIKQDNLVFNIMFDNIFTDIHMRQTIQEAMHRITRAEGMLTGILMAMKEQLGRCEAECFQKSNEVKRLAIEHFTTRVTIVKNIIEPPPPYQS</sequence>
<dbReference type="Proteomes" id="UP000663828">
    <property type="component" value="Unassembled WGS sequence"/>
</dbReference>
<proteinExistence type="predicted"/>
<name>A0A813Y3Y4_ADIRI</name>
<gene>
    <name evidence="2" type="ORF">EDS130_LOCUS24598</name>
    <name evidence="1" type="ORF">XAT740_LOCUS6684</name>
</gene>
<organism evidence="1 3">
    <name type="scientific">Adineta ricciae</name>
    <name type="common">Rotifer</name>
    <dbReference type="NCBI Taxonomy" id="249248"/>
    <lineage>
        <taxon>Eukaryota</taxon>
        <taxon>Metazoa</taxon>
        <taxon>Spiralia</taxon>
        <taxon>Gnathifera</taxon>
        <taxon>Rotifera</taxon>
        <taxon>Eurotatoria</taxon>
        <taxon>Bdelloidea</taxon>
        <taxon>Adinetida</taxon>
        <taxon>Adinetidae</taxon>
        <taxon>Adineta</taxon>
    </lineage>
</organism>
<dbReference type="EMBL" id="CAJNOR010000306">
    <property type="protein sequence ID" value="CAF0874830.1"/>
    <property type="molecule type" value="Genomic_DNA"/>
</dbReference>
<evidence type="ECO:0000313" key="3">
    <source>
        <dbReference type="Proteomes" id="UP000663828"/>
    </source>
</evidence>
<comment type="caution">
    <text evidence="1">The sequence shown here is derived from an EMBL/GenBank/DDBJ whole genome shotgun (WGS) entry which is preliminary data.</text>
</comment>
<protein>
    <submittedName>
        <fullName evidence="1">Uncharacterized protein</fullName>
    </submittedName>
</protein>
<keyword evidence="3" id="KW-1185">Reference proteome</keyword>
<evidence type="ECO:0000313" key="1">
    <source>
        <dbReference type="EMBL" id="CAF0874830.1"/>
    </source>
</evidence>
<dbReference type="Proteomes" id="UP000663852">
    <property type="component" value="Unassembled WGS sequence"/>
</dbReference>
<reference evidence="1" key="1">
    <citation type="submission" date="2021-02" db="EMBL/GenBank/DDBJ databases">
        <authorList>
            <person name="Nowell W R."/>
        </authorList>
    </citation>
    <scope>NUCLEOTIDE SEQUENCE</scope>
</reference>
<dbReference type="OrthoDB" id="2562743at2759"/>
<dbReference type="PANTHER" id="PTHR21974:SF2">
    <property type="entry name" value="RE15880P"/>
    <property type="match status" value="1"/>
</dbReference>
<evidence type="ECO:0000313" key="2">
    <source>
        <dbReference type="EMBL" id="CAF1187291.1"/>
    </source>
</evidence>
<dbReference type="AlphaFoldDB" id="A0A813Y3Y4"/>